<keyword evidence="1" id="KW-0560">Oxidoreductase</keyword>
<dbReference type="InterPro" id="IPR013154">
    <property type="entry name" value="ADH-like_N"/>
</dbReference>
<evidence type="ECO:0000313" key="4">
    <source>
        <dbReference type="EMBL" id="OKP07822.1"/>
    </source>
</evidence>
<dbReference type="InterPro" id="IPR011032">
    <property type="entry name" value="GroES-like_sf"/>
</dbReference>
<dbReference type="SUPFAM" id="SSF50129">
    <property type="entry name" value="GroES-like"/>
    <property type="match status" value="1"/>
</dbReference>
<reference evidence="4 5" key="1">
    <citation type="submission" date="2016-09" db="EMBL/GenBank/DDBJ databases">
        <title>Xenorhabdus thuongxuanensis sp. nov. and Xenorhabdus eapokensis sp. nov., isolated from Steinernema species.</title>
        <authorList>
            <person name="Kaempfer P."/>
            <person name="Tobias N.J."/>
            <person name="Phan Ke L."/>
            <person name="Bode H.B."/>
            <person name="Glaeser S.P."/>
        </authorList>
    </citation>
    <scope>NUCLEOTIDE SEQUENCE [LARGE SCALE GENOMIC DNA]</scope>
    <source>
        <strain evidence="4 5">30TX1</strain>
    </source>
</reference>
<evidence type="ECO:0000256" key="1">
    <source>
        <dbReference type="ARBA" id="ARBA00023002"/>
    </source>
</evidence>
<evidence type="ECO:0000259" key="2">
    <source>
        <dbReference type="Pfam" id="PF00107"/>
    </source>
</evidence>
<keyword evidence="5" id="KW-1185">Reference proteome</keyword>
<dbReference type="EMBL" id="MKGR01000006">
    <property type="protein sequence ID" value="OKP07822.1"/>
    <property type="molecule type" value="Genomic_DNA"/>
</dbReference>
<accession>A0A1Q5U5R5</accession>
<proteinExistence type="predicted"/>
<feature type="domain" description="Alcohol dehydrogenase-like N-terminal" evidence="3">
    <location>
        <begin position="25"/>
        <end position="134"/>
    </location>
</feature>
<dbReference type="GO" id="GO:0016491">
    <property type="term" value="F:oxidoreductase activity"/>
    <property type="evidence" value="ECO:0007669"/>
    <property type="project" value="UniProtKB-KW"/>
</dbReference>
<sequence>MNYSLICIEKDYQSYQQESLSELKPGFLLLEIQQATICGSDYMVLHGNHPYKQYPAILGHEFIGRVTNTNNISRFKDQQLVTALSYGYCGNCELCQIKRYNHCLKKITYNTAGSGGAFSKHMVVHHSSLVSLPDDSDSHLFVLAEPLSIVIHAVNKVSIIPTTKILIIGAGAMGQLSAIVCQETYGACDIVFVEKNPTRRDFVAGLGFTTIDEYAALTKNHFDIMIVAGGSQLNFSQILRLMAIGSTILLISYFDTISQFDMNIIVRKELKISGSFLSIPDDLHKAVDILNNATAKRSKLEKIITTKIHFNKLKDYMLTGYSNGKVLIESIGHLE</sequence>
<protein>
    <submittedName>
        <fullName evidence="4">Zinc-containing alcohol dehydrogenase</fullName>
    </submittedName>
</protein>
<dbReference type="OrthoDB" id="9773078at2"/>
<evidence type="ECO:0000313" key="5">
    <source>
        <dbReference type="Proteomes" id="UP000186277"/>
    </source>
</evidence>
<evidence type="ECO:0000259" key="3">
    <source>
        <dbReference type="Pfam" id="PF08240"/>
    </source>
</evidence>
<feature type="domain" description="Alcohol dehydrogenase-like C-terminal" evidence="2">
    <location>
        <begin position="174"/>
        <end position="291"/>
    </location>
</feature>
<dbReference type="Pfam" id="PF00107">
    <property type="entry name" value="ADH_zinc_N"/>
    <property type="match status" value="1"/>
</dbReference>
<dbReference type="RefSeq" id="WP_074019375.1">
    <property type="nucleotide sequence ID" value="NZ_CAWMWP010000087.1"/>
</dbReference>
<dbReference type="InterPro" id="IPR050129">
    <property type="entry name" value="Zn_alcohol_dh"/>
</dbReference>
<dbReference type="Gene3D" id="3.40.50.720">
    <property type="entry name" value="NAD(P)-binding Rossmann-like Domain"/>
    <property type="match status" value="1"/>
</dbReference>
<dbReference type="Gene3D" id="3.90.180.10">
    <property type="entry name" value="Medium-chain alcohol dehydrogenases, catalytic domain"/>
    <property type="match status" value="1"/>
</dbReference>
<dbReference type="InterPro" id="IPR036291">
    <property type="entry name" value="NAD(P)-bd_dom_sf"/>
</dbReference>
<dbReference type="Pfam" id="PF08240">
    <property type="entry name" value="ADH_N"/>
    <property type="match status" value="1"/>
</dbReference>
<dbReference type="AlphaFoldDB" id="A0A1Q5U5R5"/>
<organism evidence="4 5">
    <name type="scientific">Xenorhabdus thuongxuanensis</name>
    <dbReference type="NCBI Taxonomy" id="1873484"/>
    <lineage>
        <taxon>Bacteria</taxon>
        <taxon>Pseudomonadati</taxon>
        <taxon>Pseudomonadota</taxon>
        <taxon>Gammaproteobacteria</taxon>
        <taxon>Enterobacterales</taxon>
        <taxon>Morganellaceae</taxon>
        <taxon>Xenorhabdus</taxon>
    </lineage>
</organism>
<dbReference type="Proteomes" id="UP000186277">
    <property type="component" value="Unassembled WGS sequence"/>
</dbReference>
<dbReference type="PANTHER" id="PTHR43401">
    <property type="entry name" value="L-THREONINE 3-DEHYDROGENASE"/>
    <property type="match status" value="1"/>
</dbReference>
<dbReference type="PANTHER" id="PTHR43401:SF2">
    <property type="entry name" value="L-THREONINE 3-DEHYDROGENASE"/>
    <property type="match status" value="1"/>
</dbReference>
<gene>
    <name evidence="4" type="ORF">Xentx_01218</name>
</gene>
<comment type="caution">
    <text evidence="4">The sequence shown here is derived from an EMBL/GenBank/DDBJ whole genome shotgun (WGS) entry which is preliminary data.</text>
</comment>
<dbReference type="InterPro" id="IPR013149">
    <property type="entry name" value="ADH-like_C"/>
</dbReference>
<name>A0A1Q5U5R5_9GAMM</name>
<dbReference type="SUPFAM" id="SSF51735">
    <property type="entry name" value="NAD(P)-binding Rossmann-fold domains"/>
    <property type="match status" value="1"/>
</dbReference>